<organism evidence="2 3">
    <name type="scientific">Brevibacillus nitrificans</name>
    <dbReference type="NCBI Taxonomy" id="651560"/>
    <lineage>
        <taxon>Bacteria</taxon>
        <taxon>Bacillati</taxon>
        <taxon>Bacillota</taxon>
        <taxon>Bacilli</taxon>
        <taxon>Bacillales</taxon>
        <taxon>Paenibacillaceae</taxon>
        <taxon>Brevibacillus</taxon>
    </lineage>
</organism>
<proteinExistence type="predicted"/>
<comment type="caution">
    <text evidence="2">The sequence shown here is derived from an EMBL/GenBank/DDBJ whole genome shotgun (WGS) entry which is preliminary data.</text>
</comment>
<protein>
    <recommendedName>
        <fullName evidence="1">CD-NTase-associated protein 12/Pycsar effector protein TIR domain-containing protein</fullName>
    </recommendedName>
</protein>
<evidence type="ECO:0000313" key="3">
    <source>
        <dbReference type="Proteomes" id="UP000269573"/>
    </source>
</evidence>
<keyword evidence="3" id="KW-1185">Reference proteome</keyword>
<feature type="domain" description="CD-NTase-associated protein 12/Pycsar effector protein TIR" evidence="1">
    <location>
        <begin position="24"/>
        <end position="143"/>
    </location>
</feature>
<dbReference type="EMBL" id="RHHU01000015">
    <property type="protein sequence ID" value="RNB81439.1"/>
    <property type="molecule type" value="Genomic_DNA"/>
</dbReference>
<evidence type="ECO:0000259" key="1">
    <source>
        <dbReference type="Pfam" id="PF10137"/>
    </source>
</evidence>
<dbReference type="GO" id="GO:0050135">
    <property type="term" value="F:NADP+ nucleosidase activity"/>
    <property type="evidence" value="ECO:0007669"/>
    <property type="project" value="InterPro"/>
</dbReference>
<dbReference type="AlphaFoldDB" id="A0A3M8D150"/>
<gene>
    <name evidence="2" type="ORF">EDM59_22665</name>
</gene>
<dbReference type="InterPro" id="IPR019302">
    <property type="entry name" value="CAP12/PCTIR_TIR_dom"/>
</dbReference>
<evidence type="ECO:0000313" key="2">
    <source>
        <dbReference type="EMBL" id="RNB81439.1"/>
    </source>
</evidence>
<sequence length="351" mass="39838">MHLESIGWLPGRSDSMGHRQKPEIFIGSSVEGLPVAYEIQNALEHDADCIVWPQGIFEPGSVTLHDLIGMTRQVDFAIFVFTPDDLTRYRNQDVKTVRDNVLFEFGLFTGKLGIERVFFMTPRQVPDMHLPTDLLGITPVTYEHTKDLKLFPAKIGSACHLIRRQLKKLGPIQQGVSEKERERYVLPLESHARFMLSAIESSERMIPRIHSVLGALHNEFSPLADFRVKGTTLFQLTEDGKALVQIGCSGAIKDHAKTYLLEYNGSNPQDRSYVVDSFLSNQKVISYTGKKYGHEKELILSFTVAKIFVFTIHLLAKDISLALPELAEELIRINEDLFYYFETILERGTLP</sequence>
<dbReference type="Pfam" id="PF10137">
    <property type="entry name" value="CAP12-PCTIR_TIR"/>
    <property type="match status" value="1"/>
</dbReference>
<name>A0A3M8D150_9BACL</name>
<reference evidence="2 3" key="1">
    <citation type="submission" date="2018-10" db="EMBL/GenBank/DDBJ databases">
        <title>Phylogenomics of Brevibacillus.</title>
        <authorList>
            <person name="Dunlap C."/>
        </authorList>
    </citation>
    <scope>NUCLEOTIDE SEQUENCE [LARGE SCALE GENOMIC DNA]</scope>
    <source>
        <strain evidence="2 3">JCM 15774</strain>
    </source>
</reference>
<accession>A0A3M8D150</accession>
<dbReference type="Proteomes" id="UP000269573">
    <property type="component" value="Unassembled WGS sequence"/>
</dbReference>